<evidence type="ECO:0000313" key="2">
    <source>
        <dbReference type="EMBL" id="KKN03263.1"/>
    </source>
</evidence>
<dbReference type="InterPro" id="IPR024432">
    <property type="entry name" value="Put_RecE_PDDEXK-like_dom"/>
</dbReference>
<gene>
    <name evidence="2" type="ORF">LCGC14_1109290</name>
</gene>
<sequence length="251" mass="28108">MTESEYNAIDAIRHSRLKVAGVSMKHYKHALDNERADKPHFKFGRAVHCAVLEPLAFTSRYVLWDGGRRAGKTWTAFVEATPGHDILTATEWNDCMAMVEAVRSHPLAASILSKGEPEVTLTWQDKETGLCLKCRCDWARPGIVVDLKTATEGDFRDFSRAVAKYGYASQAAFYSDGYAAVHGKTPHFVFIVVEKSAPFDCVVYELDDEAIASGRRSYRGLLEQVAACERFGRWPGRSDELETLRLPSWAL</sequence>
<dbReference type="Pfam" id="PF12684">
    <property type="entry name" value="DUF3799"/>
    <property type="match status" value="1"/>
</dbReference>
<protein>
    <recommendedName>
        <fullName evidence="1">Putative exodeoxyribonuclease 8 PDDEXK-like domain-containing protein</fullName>
    </recommendedName>
</protein>
<feature type="domain" description="Putative exodeoxyribonuclease 8 PDDEXK-like" evidence="1">
    <location>
        <begin position="24"/>
        <end position="246"/>
    </location>
</feature>
<comment type="caution">
    <text evidence="2">The sequence shown here is derived from an EMBL/GenBank/DDBJ whole genome shotgun (WGS) entry which is preliminary data.</text>
</comment>
<name>A0A0F9QDF5_9ZZZZ</name>
<dbReference type="InterPro" id="IPR011604">
    <property type="entry name" value="PDDEXK-like_dom_sf"/>
</dbReference>
<dbReference type="EMBL" id="LAZR01005053">
    <property type="protein sequence ID" value="KKN03263.1"/>
    <property type="molecule type" value="Genomic_DNA"/>
</dbReference>
<dbReference type="AlphaFoldDB" id="A0A0F9QDF5"/>
<organism evidence="2">
    <name type="scientific">marine sediment metagenome</name>
    <dbReference type="NCBI Taxonomy" id="412755"/>
    <lineage>
        <taxon>unclassified sequences</taxon>
        <taxon>metagenomes</taxon>
        <taxon>ecological metagenomes</taxon>
    </lineage>
</organism>
<dbReference type="Gene3D" id="3.90.320.10">
    <property type="match status" value="1"/>
</dbReference>
<accession>A0A0F9QDF5</accession>
<reference evidence="2" key="1">
    <citation type="journal article" date="2015" name="Nature">
        <title>Complex archaea that bridge the gap between prokaryotes and eukaryotes.</title>
        <authorList>
            <person name="Spang A."/>
            <person name="Saw J.H."/>
            <person name="Jorgensen S.L."/>
            <person name="Zaremba-Niedzwiedzka K."/>
            <person name="Martijn J."/>
            <person name="Lind A.E."/>
            <person name="van Eijk R."/>
            <person name="Schleper C."/>
            <person name="Guy L."/>
            <person name="Ettema T.J."/>
        </authorList>
    </citation>
    <scope>NUCLEOTIDE SEQUENCE</scope>
</reference>
<proteinExistence type="predicted"/>
<evidence type="ECO:0000259" key="1">
    <source>
        <dbReference type="Pfam" id="PF12684"/>
    </source>
</evidence>